<dbReference type="Pfam" id="PF09980">
    <property type="entry name" value="DUF2214"/>
    <property type="match status" value="1"/>
</dbReference>
<keyword evidence="1" id="KW-1133">Transmembrane helix</keyword>
<dbReference type="Proteomes" id="UP000094412">
    <property type="component" value="Unassembled WGS sequence"/>
</dbReference>
<name>A0A1C2E5D2_9HYPH</name>
<evidence type="ECO:0000313" key="3">
    <source>
        <dbReference type="Proteomes" id="UP000094412"/>
    </source>
</evidence>
<keyword evidence="3" id="KW-1185">Reference proteome</keyword>
<gene>
    <name evidence="2" type="ORF">QV13_06075</name>
</gene>
<keyword evidence="1" id="KW-0472">Membrane</keyword>
<evidence type="ECO:0000313" key="2">
    <source>
        <dbReference type="EMBL" id="OCX22126.1"/>
    </source>
</evidence>
<dbReference type="STRING" id="1566387.QV13_06075"/>
<feature type="transmembrane region" description="Helical" evidence="1">
    <location>
        <begin position="49"/>
        <end position="66"/>
    </location>
</feature>
<accession>A0A1C2E5D2</accession>
<evidence type="ECO:0008006" key="4">
    <source>
        <dbReference type="Google" id="ProtNLM"/>
    </source>
</evidence>
<dbReference type="InterPro" id="IPR018706">
    <property type="entry name" value="DUF2214_membrane"/>
</dbReference>
<comment type="caution">
    <text evidence="2">The sequence shown here is derived from an EMBL/GenBank/DDBJ whole genome shotgun (WGS) entry which is preliminary data.</text>
</comment>
<protein>
    <recommendedName>
        <fullName evidence="4">DUF2214 domain-containing protein</fullName>
    </recommendedName>
</protein>
<feature type="transmembrane region" description="Helical" evidence="1">
    <location>
        <begin position="6"/>
        <end position="29"/>
    </location>
</feature>
<feature type="transmembrane region" description="Helical" evidence="1">
    <location>
        <begin position="127"/>
        <end position="146"/>
    </location>
</feature>
<reference evidence="2 3" key="1">
    <citation type="submission" date="2016-08" db="EMBL/GenBank/DDBJ databases">
        <title>Whole genome sequence of Mesorhizobium sp. strain UASWS1009 isolated from industrial sewage.</title>
        <authorList>
            <person name="Crovadore J."/>
            <person name="Calmin G."/>
            <person name="Chablais R."/>
            <person name="Cochard B."/>
            <person name="Lefort F."/>
        </authorList>
    </citation>
    <scope>NUCLEOTIDE SEQUENCE [LARGE SCALE GENOMIC DNA]</scope>
    <source>
        <strain evidence="2 3">UASWS1009</strain>
    </source>
</reference>
<dbReference type="RefSeq" id="WP_024923950.1">
    <property type="nucleotide sequence ID" value="NZ_MDEO01000027.1"/>
</dbReference>
<keyword evidence="1" id="KW-0812">Transmembrane</keyword>
<feature type="transmembrane region" description="Helical" evidence="1">
    <location>
        <begin position="78"/>
        <end position="96"/>
    </location>
</feature>
<dbReference type="OrthoDB" id="826511at2"/>
<evidence type="ECO:0000256" key="1">
    <source>
        <dbReference type="SAM" id="Phobius"/>
    </source>
</evidence>
<dbReference type="AlphaFoldDB" id="A0A1C2E5D2"/>
<sequence length="151" mass="16938">METTDLVLAIFHHLLAFSLAGVIAAEFVLLRNEITPGTIRRLALIDRHYGLLAVLIILVGVGRVFHGLKGWEFYVYNWVFWTKMAIFAAVGLLSIVPTMRFIAWSRQAKANASYQVPETELAAVRRYIWLEALLFLAIPAFAAAMARGYGL</sequence>
<organism evidence="2 3">
    <name type="scientific">Mesorhizobium hungaricum</name>
    <dbReference type="NCBI Taxonomy" id="1566387"/>
    <lineage>
        <taxon>Bacteria</taxon>
        <taxon>Pseudomonadati</taxon>
        <taxon>Pseudomonadota</taxon>
        <taxon>Alphaproteobacteria</taxon>
        <taxon>Hyphomicrobiales</taxon>
        <taxon>Phyllobacteriaceae</taxon>
        <taxon>Mesorhizobium</taxon>
    </lineage>
</organism>
<proteinExistence type="predicted"/>
<dbReference type="EMBL" id="MDEO01000027">
    <property type="protein sequence ID" value="OCX22126.1"/>
    <property type="molecule type" value="Genomic_DNA"/>
</dbReference>